<evidence type="ECO:0000313" key="7">
    <source>
        <dbReference type="EMBL" id="SUS05105.1"/>
    </source>
</evidence>
<proteinExistence type="predicted"/>
<dbReference type="PANTHER" id="PTHR43300:SF12">
    <property type="entry name" value="CHLORAMPHENICOL ACETYLTRANSFERASE"/>
    <property type="match status" value="1"/>
</dbReference>
<accession>A0A380TA24</accession>
<dbReference type="InterPro" id="IPR018357">
    <property type="entry name" value="Hexapep_transf_CS"/>
</dbReference>
<gene>
    <name evidence="7" type="ORF">DF3PB_1710002</name>
</gene>
<comment type="catalytic activity">
    <reaction evidence="6">
        <text>chloramphenicol + acetyl-CoA = chloramphenicol 3-acetate + CoA</text>
        <dbReference type="Rhea" id="RHEA:18421"/>
        <dbReference type="ChEBI" id="CHEBI:16730"/>
        <dbReference type="ChEBI" id="CHEBI:17698"/>
        <dbReference type="ChEBI" id="CHEBI:57287"/>
        <dbReference type="ChEBI" id="CHEBI:57288"/>
        <dbReference type="EC" id="2.3.1.28"/>
    </reaction>
</comment>
<dbReference type="PANTHER" id="PTHR43300">
    <property type="entry name" value="ACETYLTRANSFERASE"/>
    <property type="match status" value="1"/>
</dbReference>
<evidence type="ECO:0000256" key="2">
    <source>
        <dbReference type="ARBA" id="ARBA00020291"/>
    </source>
</evidence>
<dbReference type="EMBL" id="UIDG01000081">
    <property type="protein sequence ID" value="SUS05105.1"/>
    <property type="molecule type" value="Genomic_DNA"/>
</dbReference>
<reference evidence="7" key="1">
    <citation type="submission" date="2018-07" db="EMBL/GenBank/DDBJ databases">
        <authorList>
            <person name="Quirk P.G."/>
            <person name="Krulwich T.A."/>
        </authorList>
    </citation>
    <scope>NUCLEOTIDE SEQUENCE</scope>
</reference>
<evidence type="ECO:0000256" key="6">
    <source>
        <dbReference type="ARBA" id="ARBA00047633"/>
    </source>
</evidence>
<organism evidence="7">
    <name type="scientific">metagenome</name>
    <dbReference type="NCBI Taxonomy" id="256318"/>
    <lineage>
        <taxon>unclassified sequences</taxon>
        <taxon>metagenomes</taxon>
    </lineage>
</organism>
<dbReference type="EC" id="2.3.1.28" evidence="1"/>
<protein>
    <recommendedName>
        <fullName evidence="2">Chloramphenicol acetyltransferase</fullName>
        <ecNumber evidence="1">2.3.1.28</ecNumber>
    </recommendedName>
</protein>
<dbReference type="GO" id="GO:0008811">
    <property type="term" value="F:chloramphenicol O-acetyltransferase activity"/>
    <property type="evidence" value="ECO:0007669"/>
    <property type="project" value="UniProtKB-EC"/>
</dbReference>
<evidence type="ECO:0000256" key="3">
    <source>
        <dbReference type="ARBA" id="ARBA00022679"/>
    </source>
</evidence>
<dbReference type="Gene3D" id="2.160.10.10">
    <property type="entry name" value="Hexapeptide repeat proteins"/>
    <property type="match status" value="1"/>
</dbReference>
<dbReference type="InterPro" id="IPR011004">
    <property type="entry name" value="Trimer_LpxA-like_sf"/>
</dbReference>
<dbReference type="SUPFAM" id="SSF51161">
    <property type="entry name" value="Trimeric LpxA-like enzymes"/>
    <property type="match status" value="1"/>
</dbReference>
<dbReference type="InterPro" id="IPR001451">
    <property type="entry name" value="Hexapep"/>
</dbReference>
<name>A0A380TA24_9ZZZZ</name>
<keyword evidence="4" id="KW-0046">Antibiotic resistance</keyword>
<evidence type="ECO:0000256" key="5">
    <source>
        <dbReference type="ARBA" id="ARBA00023315"/>
    </source>
</evidence>
<dbReference type="CDD" id="cd03349">
    <property type="entry name" value="LbH_XAT"/>
    <property type="match status" value="1"/>
</dbReference>
<keyword evidence="5" id="KW-0012">Acyltransferase</keyword>
<dbReference type="GO" id="GO:0046677">
    <property type="term" value="P:response to antibiotic"/>
    <property type="evidence" value="ECO:0007669"/>
    <property type="project" value="UniProtKB-KW"/>
</dbReference>
<dbReference type="Pfam" id="PF00132">
    <property type="entry name" value="Hexapep"/>
    <property type="match status" value="1"/>
</dbReference>
<dbReference type="PROSITE" id="PS00101">
    <property type="entry name" value="HEXAPEP_TRANSFERASES"/>
    <property type="match status" value="1"/>
</dbReference>
<dbReference type="InterPro" id="IPR050179">
    <property type="entry name" value="Trans_hexapeptide_repeat"/>
</dbReference>
<sequence length="272" mass="29232">MPDTALLDAGSPAPLGRATIEGLAALGMVMKSLSALPTTLEAELPVRLAGVAMKGECAVGAFTYFGSQCAVRSVRIGRYCSIASRIVIAPSEHPLDWLSSHPFQYDGADSFRKAPEYRRIAGAGTFAGNQRDTVIGNDVWIGEGAFIRKGVTIGDGAVIAAHACVTRSVEPYAVVAGTPARPVRFRHPAPLIERLLRLKWWNYDLSAITQELAYDDCEATVSRLERLVEAGELPPFTPRAIVLTRSRDERGNGEKDGQLVGGAEAILMRVRG</sequence>
<dbReference type="AlphaFoldDB" id="A0A380TA24"/>
<evidence type="ECO:0000256" key="1">
    <source>
        <dbReference type="ARBA" id="ARBA00013235"/>
    </source>
</evidence>
<evidence type="ECO:0000256" key="4">
    <source>
        <dbReference type="ARBA" id="ARBA00023251"/>
    </source>
</evidence>
<keyword evidence="3 7" id="KW-0808">Transferase</keyword>